<comment type="caution">
    <text evidence="2">The sequence shown here is derived from an EMBL/GenBank/DDBJ whole genome shotgun (WGS) entry which is preliminary data.</text>
</comment>
<feature type="non-terminal residue" evidence="2">
    <location>
        <position position="1"/>
    </location>
</feature>
<dbReference type="AlphaFoldDB" id="A0A7J9SCK0"/>
<evidence type="ECO:0000313" key="1">
    <source>
        <dbReference type="EMBL" id="MBB6497799.1"/>
    </source>
</evidence>
<dbReference type="EMBL" id="JACHED010000007">
    <property type="protein sequence ID" value="MBB6497827.1"/>
    <property type="molecule type" value="Genomic_DNA"/>
</dbReference>
<reference evidence="2 3" key="1">
    <citation type="submission" date="2020-08" db="EMBL/GenBank/DDBJ databases">
        <title>Genomic Encyclopedia of Type Strains, Phase IV (KMG-V): Genome sequencing to study the core and pangenomes of soil and plant-associated prokaryotes.</title>
        <authorList>
            <person name="Whitman W."/>
        </authorList>
    </citation>
    <scope>NUCLEOTIDE SEQUENCE [LARGE SCALE GENOMIC DNA]</scope>
    <source>
        <strain evidence="2 3">D1</strain>
    </source>
</reference>
<sequence length="31" mass="3768">EDKVIEEIKKGNELYYVKDADLFYKINVDEF</sequence>
<evidence type="ECO:0000313" key="3">
    <source>
        <dbReference type="Proteomes" id="UP000590564"/>
    </source>
</evidence>
<dbReference type="Proteomes" id="UP000590564">
    <property type="component" value="Unassembled WGS sequence"/>
</dbReference>
<organism evidence="2 3">
    <name type="scientific">Methanococcus maripaludis</name>
    <name type="common">Methanococcus deltae</name>
    <dbReference type="NCBI Taxonomy" id="39152"/>
    <lineage>
        <taxon>Archaea</taxon>
        <taxon>Methanobacteriati</taxon>
        <taxon>Methanobacteriota</taxon>
        <taxon>Methanomada group</taxon>
        <taxon>Methanococci</taxon>
        <taxon>Methanococcales</taxon>
        <taxon>Methanococcaceae</taxon>
        <taxon>Methanococcus</taxon>
    </lineage>
</organism>
<proteinExistence type="predicted"/>
<gene>
    <name evidence="1" type="ORF">HNP96_001858</name>
    <name evidence="2" type="ORF">HNP96_001888</name>
</gene>
<protein>
    <submittedName>
        <fullName evidence="2">Uncharacterized protein</fullName>
    </submittedName>
</protein>
<dbReference type="EMBL" id="JACHED010000005">
    <property type="protein sequence ID" value="MBB6497799.1"/>
    <property type="molecule type" value="Genomic_DNA"/>
</dbReference>
<name>A0A7J9SCK0_METMI</name>
<accession>A0A7J9SCK0</accession>
<evidence type="ECO:0000313" key="2">
    <source>
        <dbReference type="EMBL" id="MBB6497827.1"/>
    </source>
</evidence>